<dbReference type="InterPro" id="IPR008271">
    <property type="entry name" value="Ser/Thr_kinase_AS"/>
</dbReference>
<evidence type="ECO:0000313" key="4">
    <source>
        <dbReference type="WBParaSite" id="ACOC_0000311901-mRNA-1"/>
    </source>
</evidence>
<evidence type="ECO:0000313" key="2">
    <source>
        <dbReference type="EMBL" id="VDM54705.1"/>
    </source>
</evidence>
<dbReference type="InterPro" id="IPR000719">
    <property type="entry name" value="Prot_kinase_dom"/>
</dbReference>
<dbReference type="Proteomes" id="UP000267027">
    <property type="component" value="Unassembled WGS sequence"/>
</dbReference>
<name>A0A0R3PFX3_ANGCS</name>
<feature type="domain" description="Protein kinase" evidence="1">
    <location>
        <begin position="1"/>
        <end position="53"/>
    </location>
</feature>
<reference evidence="4" key="1">
    <citation type="submission" date="2017-02" db="UniProtKB">
        <authorList>
            <consortium name="WormBaseParasite"/>
        </authorList>
    </citation>
    <scope>IDENTIFICATION</scope>
</reference>
<dbReference type="EMBL" id="UYYA01000817">
    <property type="protein sequence ID" value="VDM54705.1"/>
    <property type="molecule type" value="Genomic_DNA"/>
</dbReference>
<organism evidence="4">
    <name type="scientific">Angiostrongylus costaricensis</name>
    <name type="common">Nematode worm</name>
    <dbReference type="NCBI Taxonomy" id="334426"/>
    <lineage>
        <taxon>Eukaryota</taxon>
        <taxon>Metazoa</taxon>
        <taxon>Ecdysozoa</taxon>
        <taxon>Nematoda</taxon>
        <taxon>Chromadorea</taxon>
        <taxon>Rhabditida</taxon>
        <taxon>Rhabditina</taxon>
        <taxon>Rhabditomorpha</taxon>
        <taxon>Strongyloidea</taxon>
        <taxon>Metastrongylidae</taxon>
        <taxon>Angiostrongylus</taxon>
    </lineage>
</organism>
<evidence type="ECO:0000313" key="3">
    <source>
        <dbReference type="Proteomes" id="UP000267027"/>
    </source>
</evidence>
<dbReference type="AlphaFoldDB" id="A0A0R3PFX3"/>
<dbReference type="OrthoDB" id="10020333at2759"/>
<accession>A0A0R3PFX3</accession>
<gene>
    <name evidence="2" type="ORF">ACOC_LOCUS3120</name>
</gene>
<evidence type="ECO:0000259" key="1">
    <source>
        <dbReference type="PROSITE" id="PS50011"/>
    </source>
</evidence>
<dbReference type="Gene3D" id="1.10.510.10">
    <property type="entry name" value="Transferase(Phosphotransferase) domain 1"/>
    <property type="match status" value="1"/>
</dbReference>
<dbReference type="WBParaSite" id="ACOC_0000311901-mRNA-1">
    <property type="protein sequence ID" value="ACOC_0000311901-mRNA-1"/>
    <property type="gene ID" value="ACOC_0000311901"/>
</dbReference>
<dbReference type="SUPFAM" id="SSF56112">
    <property type="entry name" value="Protein kinase-like (PK-like)"/>
    <property type="match status" value="1"/>
</dbReference>
<reference evidence="2 3" key="2">
    <citation type="submission" date="2018-11" db="EMBL/GenBank/DDBJ databases">
        <authorList>
            <consortium name="Pathogen Informatics"/>
        </authorList>
    </citation>
    <scope>NUCLEOTIDE SEQUENCE [LARGE SCALE GENOMIC DNA]</scope>
    <source>
        <strain evidence="2 3">Costa Rica</strain>
    </source>
</reference>
<dbReference type="GO" id="GO:0005524">
    <property type="term" value="F:ATP binding"/>
    <property type="evidence" value="ECO:0007669"/>
    <property type="project" value="InterPro"/>
</dbReference>
<sequence>MQCGYIHRDIKPTNFVIGREQDGDLHTIFIIDFGLSRRYRYLIAVYLSLSSFH</sequence>
<keyword evidence="3" id="KW-1185">Reference proteome</keyword>
<protein>
    <submittedName>
        <fullName evidence="4">Protein kinase domain-containing protein</fullName>
    </submittedName>
</protein>
<dbReference type="GO" id="GO:0004672">
    <property type="term" value="F:protein kinase activity"/>
    <property type="evidence" value="ECO:0007669"/>
    <property type="project" value="InterPro"/>
</dbReference>
<dbReference type="STRING" id="334426.A0A0R3PFX3"/>
<dbReference type="PROSITE" id="PS00108">
    <property type="entry name" value="PROTEIN_KINASE_ST"/>
    <property type="match status" value="1"/>
</dbReference>
<dbReference type="PROSITE" id="PS50011">
    <property type="entry name" value="PROTEIN_KINASE_DOM"/>
    <property type="match status" value="1"/>
</dbReference>
<proteinExistence type="predicted"/>
<dbReference type="InterPro" id="IPR011009">
    <property type="entry name" value="Kinase-like_dom_sf"/>
</dbReference>